<evidence type="ECO:0000313" key="2">
    <source>
        <dbReference type="Proteomes" id="UP000186004"/>
    </source>
</evidence>
<gene>
    <name evidence="1" type="ORF">SAMN05444858_1054</name>
</gene>
<dbReference type="AlphaFoldDB" id="A0A1N6WJW4"/>
<dbReference type="EMBL" id="FTNF01000005">
    <property type="protein sequence ID" value="SIQ90355.1"/>
    <property type="molecule type" value="Genomic_DNA"/>
</dbReference>
<organism evidence="1 2">
    <name type="scientific">Micromonospora avicenniae</name>
    <dbReference type="NCBI Taxonomy" id="1198245"/>
    <lineage>
        <taxon>Bacteria</taxon>
        <taxon>Bacillati</taxon>
        <taxon>Actinomycetota</taxon>
        <taxon>Actinomycetes</taxon>
        <taxon>Micromonosporales</taxon>
        <taxon>Micromonosporaceae</taxon>
        <taxon>Micromonospora</taxon>
    </lineage>
</organism>
<dbReference type="Pfam" id="PF04343">
    <property type="entry name" value="DUF488"/>
    <property type="match status" value="1"/>
</dbReference>
<dbReference type="InterPro" id="IPR014519">
    <property type="entry name" value="UCP024492"/>
</dbReference>
<dbReference type="PANTHER" id="PTHR39337">
    <property type="entry name" value="BLR5642 PROTEIN"/>
    <property type="match status" value="1"/>
</dbReference>
<dbReference type="InterPro" id="IPR007438">
    <property type="entry name" value="DUF488"/>
</dbReference>
<protein>
    <recommendedName>
        <fullName evidence="3">DUF488 domain-containing protein</fullName>
    </recommendedName>
</protein>
<accession>A0A1N6WJW4</accession>
<proteinExistence type="predicted"/>
<name>A0A1N6WJW4_9ACTN</name>
<dbReference type="PIRSF" id="PIRSF024492">
    <property type="entry name" value="UCP024492"/>
    <property type="match status" value="1"/>
</dbReference>
<dbReference type="Proteomes" id="UP000186004">
    <property type="component" value="Unassembled WGS sequence"/>
</dbReference>
<evidence type="ECO:0000313" key="1">
    <source>
        <dbReference type="EMBL" id="SIQ90355.1"/>
    </source>
</evidence>
<keyword evidence="2" id="KW-1185">Reference proteome</keyword>
<sequence>MQAADDTPALLTVGHGPLSRAALGRLLTDAAVSLIVDVRRFPGSRANPDVRRDALAQWLPELGIEYRWEERLGGRRHLPAGTPAHDGWWTVPAFRAYAAHTRTPPFLAALDLVLEQAASSPTAVMCSESVWWRCHRRLIADVTILSRAVPVRHLMPDGRLTPHTVAAGARLRPDGAVEWTGG</sequence>
<dbReference type="PANTHER" id="PTHR39337:SF1">
    <property type="entry name" value="BLR5642 PROTEIN"/>
    <property type="match status" value="1"/>
</dbReference>
<dbReference type="RefSeq" id="WP_076470252.1">
    <property type="nucleotide sequence ID" value="NZ_FTNF01000005.1"/>
</dbReference>
<reference evidence="1 2" key="1">
    <citation type="submission" date="2017-01" db="EMBL/GenBank/DDBJ databases">
        <authorList>
            <person name="Mah S.A."/>
            <person name="Swanson W.J."/>
            <person name="Moy G.W."/>
            <person name="Vacquier V.D."/>
        </authorList>
    </citation>
    <scope>NUCLEOTIDE SEQUENCE [LARGE SCALE GENOMIC DNA]</scope>
    <source>
        <strain evidence="1 2">DSM 45758</strain>
    </source>
</reference>
<dbReference type="OrthoDB" id="9789109at2"/>
<evidence type="ECO:0008006" key="3">
    <source>
        <dbReference type="Google" id="ProtNLM"/>
    </source>
</evidence>